<dbReference type="GO" id="GO:0005524">
    <property type="term" value="F:ATP binding"/>
    <property type="evidence" value="ECO:0007669"/>
    <property type="project" value="UniProtKB-KW"/>
</dbReference>
<dbReference type="Pfam" id="PF00270">
    <property type="entry name" value="DEAD"/>
    <property type="match status" value="1"/>
</dbReference>
<dbReference type="Pfam" id="PF26076">
    <property type="entry name" value="WHD_DDX60"/>
    <property type="match status" value="1"/>
</dbReference>
<dbReference type="InterPro" id="IPR014001">
    <property type="entry name" value="Helicase_ATP-bd"/>
</dbReference>
<evidence type="ECO:0000313" key="9">
    <source>
        <dbReference type="Proteomes" id="UP000308549"/>
    </source>
</evidence>
<dbReference type="Gene3D" id="3.40.50.300">
    <property type="entry name" value="P-loop containing nucleotide triphosphate hydrolases"/>
    <property type="match status" value="2"/>
</dbReference>
<dbReference type="PROSITE" id="PS51194">
    <property type="entry name" value="HELICASE_CTER"/>
    <property type="match status" value="1"/>
</dbReference>
<dbReference type="InterPro" id="IPR059032">
    <property type="entry name" value="WHD_DDX60"/>
</dbReference>
<evidence type="ECO:0000256" key="1">
    <source>
        <dbReference type="ARBA" id="ARBA00022741"/>
    </source>
</evidence>
<dbReference type="FunFam" id="3.40.50.300:FF:001039">
    <property type="entry name" value="ATP-dependent RNA helicase DDX60"/>
    <property type="match status" value="1"/>
</dbReference>
<evidence type="ECO:0000256" key="2">
    <source>
        <dbReference type="ARBA" id="ARBA00022801"/>
    </source>
</evidence>
<evidence type="ECO:0000259" key="6">
    <source>
        <dbReference type="PROSITE" id="PS51192"/>
    </source>
</evidence>
<feature type="compositionally biased region" description="Basic and acidic residues" evidence="5">
    <location>
        <begin position="1267"/>
        <end position="1278"/>
    </location>
</feature>
<dbReference type="PROSITE" id="PS51192">
    <property type="entry name" value="HELICASE_ATP_BIND_1"/>
    <property type="match status" value="1"/>
</dbReference>
<evidence type="ECO:0000256" key="3">
    <source>
        <dbReference type="ARBA" id="ARBA00022806"/>
    </source>
</evidence>
<evidence type="ECO:0000256" key="5">
    <source>
        <dbReference type="SAM" id="MobiDB-lite"/>
    </source>
</evidence>
<organism evidence="8 9">
    <name type="scientific">Salinomyces thailandicus</name>
    <dbReference type="NCBI Taxonomy" id="706561"/>
    <lineage>
        <taxon>Eukaryota</taxon>
        <taxon>Fungi</taxon>
        <taxon>Dikarya</taxon>
        <taxon>Ascomycota</taxon>
        <taxon>Pezizomycotina</taxon>
        <taxon>Dothideomycetes</taxon>
        <taxon>Dothideomycetidae</taxon>
        <taxon>Mycosphaerellales</taxon>
        <taxon>Teratosphaeriaceae</taxon>
        <taxon>Salinomyces</taxon>
    </lineage>
</organism>
<dbReference type="GO" id="GO:0005737">
    <property type="term" value="C:cytoplasm"/>
    <property type="evidence" value="ECO:0007669"/>
    <property type="project" value="TreeGrafter"/>
</dbReference>
<dbReference type="PANTHER" id="PTHR44533:SF4">
    <property type="entry name" value="DEAD_H RNA HELICASE, PUTATIVE-RELATED"/>
    <property type="match status" value="1"/>
</dbReference>
<feature type="compositionally biased region" description="Basic residues" evidence="5">
    <location>
        <begin position="1249"/>
        <end position="1259"/>
    </location>
</feature>
<dbReference type="CDD" id="cd18795">
    <property type="entry name" value="SF2_C_Ski2"/>
    <property type="match status" value="1"/>
</dbReference>
<dbReference type="SMART" id="SM00487">
    <property type="entry name" value="DEXDc"/>
    <property type="match status" value="1"/>
</dbReference>
<feature type="compositionally biased region" description="Gly residues" evidence="5">
    <location>
        <begin position="611"/>
        <end position="625"/>
    </location>
</feature>
<evidence type="ECO:0000313" key="8">
    <source>
        <dbReference type="EMBL" id="TKA25301.1"/>
    </source>
</evidence>
<dbReference type="InterPro" id="IPR055124">
    <property type="entry name" value="PIN-like_DDX60"/>
</dbReference>
<feature type="region of interest" description="Disordered" evidence="5">
    <location>
        <begin position="1776"/>
        <end position="1826"/>
    </location>
</feature>
<feature type="domain" description="Helicase C-terminal" evidence="7">
    <location>
        <begin position="1263"/>
        <end position="1443"/>
    </location>
</feature>
<comment type="caution">
    <text evidence="8">The sequence shown here is derived from an EMBL/GenBank/DDBJ whole genome shotgun (WGS) entry which is preliminary data.</text>
</comment>
<dbReference type="GO" id="GO:0004386">
    <property type="term" value="F:helicase activity"/>
    <property type="evidence" value="ECO:0007669"/>
    <property type="project" value="UniProtKB-KW"/>
</dbReference>
<feature type="region of interest" description="Disordered" evidence="5">
    <location>
        <begin position="576"/>
        <end position="637"/>
    </location>
</feature>
<dbReference type="Pfam" id="PF00271">
    <property type="entry name" value="Helicase_C"/>
    <property type="match status" value="1"/>
</dbReference>
<feature type="compositionally biased region" description="Acidic residues" evidence="5">
    <location>
        <begin position="16"/>
        <end position="35"/>
    </location>
</feature>
<feature type="compositionally biased region" description="Acidic residues" evidence="5">
    <location>
        <begin position="54"/>
        <end position="63"/>
    </location>
</feature>
<dbReference type="EMBL" id="NAJL01000036">
    <property type="protein sequence ID" value="TKA25301.1"/>
    <property type="molecule type" value="Genomic_DNA"/>
</dbReference>
<proteinExistence type="predicted"/>
<dbReference type="Proteomes" id="UP000308549">
    <property type="component" value="Unassembled WGS sequence"/>
</dbReference>
<dbReference type="OrthoDB" id="2320933at2759"/>
<dbReference type="Pfam" id="PF23002">
    <property type="entry name" value="PIN-like_DDX60"/>
    <property type="match status" value="1"/>
</dbReference>
<feature type="region of interest" description="Disordered" evidence="5">
    <location>
        <begin position="1"/>
        <end position="69"/>
    </location>
</feature>
<feature type="domain" description="Helicase ATP-binding" evidence="6">
    <location>
        <begin position="831"/>
        <end position="1001"/>
    </location>
</feature>
<dbReference type="InterPro" id="IPR052431">
    <property type="entry name" value="SKI2_subfamily_helicases"/>
</dbReference>
<keyword evidence="9" id="KW-1185">Reference proteome</keyword>
<dbReference type="InterPro" id="IPR011545">
    <property type="entry name" value="DEAD/DEAH_box_helicase_dom"/>
</dbReference>
<gene>
    <name evidence="8" type="ORF">B0A50_06205</name>
</gene>
<feature type="region of interest" description="Disordered" evidence="5">
    <location>
        <begin position="1246"/>
        <end position="1287"/>
    </location>
</feature>
<keyword evidence="4" id="KW-0067">ATP-binding</keyword>
<dbReference type="CDD" id="cd18025">
    <property type="entry name" value="DEXHc_DDX60"/>
    <property type="match status" value="1"/>
</dbReference>
<evidence type="ECO:0000256" key="4">
    <source>
        <dbReference type="ARBA" id="ARBA00022840"/>
    </source>
</evidence>
<evidence type="ECO:0000259" key="7">
    <source>
        <dbReference type="PROSITE" id="PS51194"/>
    </source>
</evidence>
<protein>
    <recommendedName>
        <fullName evidence="10">DEAD/DEAH box helicase</fullName>
    </recommendedName>
</protein>
<dbReference type="SUPFAM" id="SSF52540">
    <property type="entry name" value="P-loop containing nucleoside triphosphate hydrolases"/>
    <property type="match status" value="1"/>
</dbReference>
<dbReference type="InterPro" id="IPR001650">
    <property type="entry name" value="Helicase_C-like"/>
</dbReference>
<dbReference type="SMART" id="SM00490">
    <property type="entry name" value="HELICc"/>
    <property type="match status" value="1"/>
</dbReference>
<dbReference type="GO" id="GO:0016787">
    <property type="term" value="F:hydrolase activity"/>
    <property type="evidence" value="ECO:0007669"/>
    <property type="project" value="UniProtKB-KW"/>
</dbReference>
<keyword evidence="2" id="KW-0378">Hydrolase</keyword>
<dbReference type="GO" id="GO:0003676">
    <property type="term" value="F:nucleic acid binding"/>
    <property type="evidence" value="ECO:0007669"/>
    <property type="project" value="InterPro"/>
</dbReference>
<keyword evidence="1" id="KW-0547">Nucleotide-binding</keyword>
<dbReference type="InterPro" id="IPR027417">
    <property type="entry name" value="P-loop_NTPase"/>
</dbReference>
<name>A0A4U0TSU2_9PEZI</name>
<accession>A0A4U0TSU2</accession>
<evidence type="ECO:0008006" key="10">
    <source>
        <dbReference type="Google" id="ProtNLM"/>
    </source>
</evidence>
<dbReference type="PANTHER" id="PTHR44533">
    <property type="entry name" value="DEAD/H RNA HELICASE, PUTATIVE-RELATED"/>
    <property type="match status" value="1"/>
</dbReference>
<reference evidence="8 9" key="1">
    <citation type="submission" date="2017-03" db="EMBL/GenBank/DDBJ databases">
        <title>Genomes of endolithic fungi from Antarctica.</title>
        <authorList>
            <person name="Coleine C."/>
            <person name="Masonjones S."/>
            <person name="Stajich J.E."/>
        </authorList>
    </citation>
    <scope>NUCLEOTIDE SEQUENCE [LARGE SCALE GENOMIC DNA]</scope>
    <source>
        <strain evidence="8 9">CCFEE 6315</strain>
    </source>
</reference>
<sequence length="1884" mass="209947">MSANEETAKPAAPNDEALDNWDDDESSSGEADDDDRNGTTNDDEGKKEEGDAASSDDDEEGADGESHESNVLKSYRKLLSRRVDLVGDYAGDELFLIEGDSMLLRCFNDDQLDFHTGLQLLHAVYNVEHLLSNLVRRKCNFHIVFFDSNRELCVPPATRDEDACKYLLARAAIIRHLQVNLSESHPTIQVNVFPSYQSEDFAKYLSASGPYFVMMHDGAQPEKRAGKHMAAEDAAVEKSPTSQRVGLRQMVLQFIGQGYNVALVNGLEWRDTKVMTMVLEARSRNQASLTPAITSPKVASSALDFSEEISNLAQYSTKLTERQQLAVVAVSAMLRQPPNNIPNESLNSLCTAFLLHEALLAHLPLSMRRLPEDKGNAGAEAFLRAVSSTSEMCLRSPSWKGLGESCDLADYVDGRLFLQVSHVQAEQDSAVQRTFEALVGAVGKISGSELPQLNGSSAQAAGGAEIEDGDSKHEDVAVLPFSNQVFDKHLEPVRLQIDESVGDDESYTTHRIFQELSHWHNVKRPIQHKGPPTKQEERQKFFAERRNQLFMAEMRTYAASLTNAVGKSLDPETIIVGQGKVGNRDLPPATTSKKGGAESPAEELSDSGASSGKGGKGGKKPGAGGKTAQKNAGKQAMLAQIAESKAKRDESAGGKVVTAWQTVCKNLQADPEPRSRFNRARLYLASLQSAWREVIGAEVELFILNCVLQYWIDACRRKEQVQRKEVCALLWYLAGNITKSKGLTKAVLQSVDLTVKTLGLPPVPQVNADQLQERRLIFTFALPAKVDGLSIDVPSREFQLVYCGPYLERTFDSRPDPRVEFNPDGWQRKVLDGIDANKSVFAVAPTSAGKTFISFYAMRKVLEADDDGVLVYVAPTKALVNQIAAEIQARYSKNFKYGGKSVWAIHTRDYRINNPSGCQVLVTVPHVLQIMLLAPSNANSWSSRVRRIIFDEVHSIGQAEDGVVWEQLLLMAPCPIIALSATVGNPGEFSGWLTDTQKAIGIDLVTVQHPHRYSDLRKYFYMPPKKFAFHGLPERSAFGTLGLEGLTGFNHVHPVGALVDKSRGIPEDLGLEPRDCYELWKAMVKFQSEKFPVASSLDPAKALPAVSRKIDILNWEKELKDVLRKWIAEEGSPYEQVVKELEASFRKEDREELQATQPSSDAQAVKEVPINDEYDLLQTTLPMLCRLNAQDALPAILFNYDRHMCEKICNTLVEQLQQTELAQRKSGPKWEKTLERFEEWKKVQEKAASKKSKVPAKKGKGGDEDDKMSKLDQQRDSADANASPWDSFDPEAPVEGYHFADHSKVQLSELAIYVRQLGRRNVQQWLIDAIQRGIGVHHAGMNRKYRQVVEILFRKGFLRVIIATGTLALGINMPTRTVVFSGDSVFLTALNFRQCAGRAGRRGFDLLGNVVFQGVSRQKVCRLISSRLPDLNGHFPITTTLVLRLFTLLHESKNSKYAVGAINALLSQPRLYMGGPSFKDQTMHHLRFSIEYLRRQHLLATNGAPLNFAGLVSHLYFTENSSFAFHALLKEGYFHELCAGINKNEKNTVETLMLVMAHLFNRIYCRQADPEYRDKIVKPSSSIVFLPPLPKQASDILRQHNKQTLHVYRTYVETFVDQHVKHDDRKLPLSGMSVGAEGNTSSASLQHLPQTKVRSPFVALSGPGDKFATIHDLCHTTRDGVFLEEAVIPHVEVYPDESEMPLNAWLLDFFKHGDIFTIEKANNIRRADIWFLLNDFSLVLATIITSLLNFMKLKEGTDLDMLDVMGDLDVHDEAEDNEVAASDEQSEMSAPSAADSGIVMPERPKTAVPTKKAKNTESWEEVADEEEKVTERAERRAANAVRMENEAAQALKSGVGKDQGLRDVLKAFQKLHAEFYEKFRAMWA</sequence>
<keyword evidence="3" id="KW-0347">Helicase</keyword>